<dbReference type="InterPro" id="IPR041426">
    <property type="entry name" value="Mos1_HTH"/>
</dbReference>
<evidence type="ECO:0000313" key="3">
    <source>
        <dbReference type="Proteomes" id="UP000230233"/>
    </source>
</evidence>
<comment type="caution">
    <text evidence="2">The sequence shown here is derived from an EMBL/GenBank/DDBJ whole genome shotgun (WGS) entry which is preliminary data.</text>
</comment>
<dbReference type="Pfam" id="PF17906">
    <property type="entry name" value="HTH_48"/>
    <property type="match status" value="1"/>
</dbReference>
<dbReference type="Pfam" id="PF01827">
    <property type="entry name" value="FTH"/>
    <property type="match status" value="1"/>
</dbReference>
<dbReference type="GO" id="GO:0045087">
    <property type="term" value="P:innate immune response"/>
    <property type="evidence" value="ECO:0007669"/>
    <property type="project" value="TreeGrafter"/>
</dbReference>
<dbReference type="InterPro" id="IPR002900">
    <property type="entry name" value="DUF38/FTH_CAE_spp"/>
</dbReference>
<feature type="domain" description="F-box" evidence="1">
    <location>
        <begin position="74"/>
        <end position="121"/>
    </location>
</feature>
<reference evidence="3" key="1">
    <citation type="submission" date="2017-10" db="EMBL/GenBank/DDBJ databases">
        <title>Rapid genome shrinkage in a self-fertile nematode reveals novel sperm competition proteins.</title>
        <authorList>
            <person name="Yin D."/>
            <person name="Schwarz E.M."/>
            <person name="Thomas C.G."/>
            <person name="Felde R.L."/>
            <person name="Korf I.F."/>
            <person name="Cutter A.D."/>
            <person name="Schartner C.M."/>
            <person name="Ralston E.J."/>
            <person name="Meyer B.J."/>
            <person name="Haag E.S."/>
        </authorList>
    </citation>
    <scope>NUCLEOTIDE SEQUENCE [LARGE SCALE GENOMIC DNA]</scope>
    <source>
        <strain evidence="3">JU1422</strain>
    </source>
</reference>
<dbReference type="SMART" id="SM00256">
    <property type="entry name" value="FBOX"/>
    <property type="match status" value="1"/>
</dbReference>
<organism evidence="2 3">
    <name type="scientific">Caenorhabditis nigoni</name>
    <dbReference type="NCBI Taxonomy" id="1611254"/>
    <lineage>
        <taxon>Eukaryota</taxon>
        <taxon>Metazoa</taxon>
        <taxon>Ecdysozoa</taxon>
        <taxon>Nematoda</taxon>
        <taxon>Chromadorea</taxon>
        <taxon>Rhabditida</taxon>
        <taxon>Rhabditina</taxon>
        <taxon>Rhabditomorpha</taxon>
        <taxon>Rhabditoidea</taxon>
        <taxon>Rhabditidae</taxon>
        <taxon>Peloderinae</taxon>
        <taxon>Caenorhabditis</taxon>
    </lineage>
</organism>
<gene>
    <name evidence="2" type="ORF">B9Z55_026908</name>
</gene>
<dbReference type="PROSITE" id="PS50181">
    <property type="entry name" value="FBOX"/>
    <property type="match status" value="1"/>
</dbReference>
<proteinExistence type="predicted"/>
<dbReference type="PANTHER" id="PTHR23015">
    <property type="entry name" value="UNCHARACTERIZED C.ELEGANS PROTEIN"/>
    <property type="match status" value="1"/>
</dbReference>
<protein>
    <recommendedName>
        <fullName evidence="1">F-box domain-containing protein</fullName>
    </recommendedName>
</protein>
<dbReference type="PANTHER" id="PTHR23015:SF4">
    <property type="entry name" value="DUF38 DOMAIN-CONTAINING PROTEIN-RELATED"/>
    <property type="match status" value="1"/>
</dbReference>
<name>A0A2G5SIE7_9PELO</name>
<accession>A0A2G5SIE7</accession>
<sequence>MDKSPAPINTNDHYIKACILYDVIKKRPIFDAYRNFCKLIGQNVMEYPDYEFWYHRFYHKQLDFDYDRSADPVPKTIMDMPVSLIYKITENLDTVDRIHLRSMNKSIKEVVDSYPPIFQEISIEFIENGLIWKLDNKKFKCLKKGSGCILTRPNCSNIKSNKHYVTMGLEYLFPVFKIPGFQTNRLTLKLLHKPENVGNFLPVPFHVKSVAILAWRMEHVLSFLSAFNPGELETIRISSTHAFGIDETLRFFEAEQFKQAKHVQYKMQVIQNWIERFSHLKSFEFFLHFPGPLDFQITRDIISTFEEFEYCKIKVPCFLSDMWFSLRTVGRVFEEEMPFGPLKTINHRYRIPESNEFLEFKIEDEGRFCSMEIFKIR</sequence>
<dbReference type="CDD" id="cd22150">
    <property type="entry name" value="F-box_CeFBXA-like"/>
    <property type="match status" value="1"/>
</dbReference>
<evidence type="ECO:0000313" key="2">
    <source>
        <dbReference type="EMBL" id="PIC14683.1"/>
    </source>
</evidence>
<dbReference type="InterPro" id="IPR001810">
    <property type="entry name" value="F-box_dom"/>
</dbReference>
<dbReference type="InterPro" id="IPR040161">
    <property type="entry name" value="FB224"/>
</dbReference>
<keyword evidence="3" id="KW-1185">Reference proteome</keyword>
<dbReference type="EMBL" id="PDUG01000007">
    <property type="protein sequence ID" value="PIC14683.1"/>
    <property type="molecule type" value="Genomic_DNA"/>
</dbReference>
<dbReference type="AlphaFoldDB" id="A0A2G5SIE7"/>
<dbReference type="Proteomes" id="UP000230233">
    <property type="component" value="Unassembled WGS sequence"/>
</dbReference>
<evidence type="ECO:0000259" key="1">
    <source>
        <dbReference type="PROSITE" id="PS50181"/>
    </source>
</evidence>